<proteinExistence type="predicted"/>
<protein>
    <submittedName>
        <fullName evidence="1">Uncharacterized protein</fullName>
    </submittedName>
</protein>
<reference evidence="1 2" key="1">
    <citation type="journal article" date="2015" name="Nature">
        <title>rRNA introns, odd ribosomes, and small enigmatic genomes across a large radiation of phyla.</title>
        <authorList>
            <person name="Brown C.T."/>
            <person name="Hug L.A."/>
            <person name="Thomas B.C."/>
            <person name="Sharon I."/>
            <person name="Castelle C.J."/>
            <person name="Singh A."/>
            <person name="Wilkins M.J."/>
            <person name="Williams K.H."/>
            <person name="Banfield J.F."/>
        </authorList>
    </citation>
    <scope>NUCLEOTIDE SEQUENCE [LARGE SCALE GENOMIC DNA]</scope>
</reference>
<dbReference type="AlphaFoldDB" id="A0A0G1U740"/>
<sequence>MYEEKTNQNLQNIGHKIGHLPEVQTPLRVAQETPWKELASTFVSYLKVIKRLATLSEKDIDVIRKVNRQLSGHGGAESFAESLGKENIGTLVALAAQTVDPNSDHYQDALNELTIMMENAQAIKKSGKTPVDGDPLSDAAIWGYTQVTDPAAQRHNIICHWLERHISHDLRPKGVKIAQKKDWLLTAMADVVALDGTRKTLANPEIFEIWTTAKPKGLGWIGQEKVTAYREALK</sequence>
<accession>A0A0G1U740</accession>
<comment type="caution">
    <text evidence="1">The sequence shown here is derived from an EMBL/GenBank/DDBJ whole genome shotgun (WGS) entry which is preliminary data.</text>
</comment>
<dbReference type="Proteomes" id="UP000033860">
    <property type="component" value="Unassembled WGS sequence"/>
</dbReference>
<evidence type="ECO:0000313" key="2">
    <source>
        <dbReference type="Proteomes" id="UP000033860"/>
    </source>
</evidence>
<dbReference type="EMBL" id="LCNT01000001">
    <property type="protein sequence ID" value="KKU62018.1"/>
    <property type="molecule type" value="Genomic_DNA"/>
</dbReference>
<name>A0A0G1U740_9BACT</name>
<evidence type="ECO:0000313" key="1">
    <source>
        <dbReference type="EMBL" id="KKU62018.1"/>
    </source>
</evidence>
<organism evidence="1 2">
    <name type="scientific">Candidatus Beckwithbacteria bacterium GW2011_GWB1_47_15</name>
    <dbReference type="NCBI Taxonomy" id="1618371"/>
    <lineage>
        <taxon>Bacteria</taxon>
        <taxon>Candidatus Beckwithiibacteriota</taxon>
    </lineage>
</organism>
<gene>
    <name evidence="1" type="ORF">UX85_C0001G0232</name>
</gene>